<organism evidence="2 3">
    <name type="scientific">Microbacterium terricola</name>
    <dbReference type="NCBI Taxonomy" id="344163"/>
    <lineage>
        <taxon>Bacteria</taxon>
        <taxon>Bacillati</taxon>
        <taxon>Actinomycetota</taxon>
        <taxon>Actinomycetes</taxon>
        <taxon>Micrococcales</taxon>
        <taxon>Microbacteriaceae</taxon>
        <taxon>Microbacterium</taxon>
    </lineage>
</organism>
<proteinExistence type="predicted"/>
<gene>
    <name evidence="2" type="ORF">Microterr_18440</name>
</gene>
<dbReference type="Proteomes" id="UP001317779">
    <property type="component" value="Chromosome"/>
</dbReference>
<keyword evidence="1" id="KW-0732">Signal</keyword>
<evidence type="ECO:0000313" key="2">
    <source>
        <dbReference type="EMBL" id="BDV31184.1"/>
    </source>
</evidence>
<protein>
    <submittedName>
        <fullName evidence="2">Uncharacterized protein</fullName>
    </submittedName>
</protein>
<evidence type="ECO:0000256" key="1">
    <source>
        <dbReference type="SAM" id="SignalP"/>
    </source>
</evidence>
<feature type="chain" id="PRO_5047515687" evidence="1">
    <location>
        <begin position="26"/>
        <end position="120"/>
    </location>
</feature>
<accession>A0ABM8DZW0</accession>
<sequence length="120" mass="12143">MLAAVKKTLGAIAPLLIVAAVALTACSPTTTTSVAEKCGGADAGIVVQGDGIAYTGTDDTTGDAYECLIKELIPEEADQDAILATLESGTGGPQTGTFGDIALVWNSTPEEGIWLAFDPK</sequence>
<name>A0ABM8DZW0_9MICO</name>
<feature type="signal peptide" evidence="1">
    <location>
        <begin position="1"/>
        <end position="25"/>
    </location>
</feature>
<dbReference type="EMBL" id="AP027141">
    <property type="protein sequence ID" value="BDV31184.1"/>
    <property type="molecule type" value="Genomic_DNA"/>
</dbReference>
<evidence type="ECO:0000313" key="3">
    <source>
        <dbReference type="Proteomes" id="UP001317779"/>
    </source>
</evidence>
<dbReference type="PROSITE" id="PS51257">
    <property type="entry name" value="PROKAR_LIPOPROTEIN"/>
    <property type="match status" value="1"/>
</dbReference>
<reference evidence="2 3" key="1">
    <citation type="submission" date="2022-12" db="EMBL/GenBank/DDBJ databases">
        <title>Microbacterium terricola strain KV-448 chromosome, complete genome.</title>
        <authorList>
            <person name="Oshima T."/>
            <person name="Moriya T."/>
            <person name="Bessho Y."/>
        </authorList>
    </citation>
    <scope>NUCLEOTIDE SEQUENCE [LARGE SCALE GENOMIC DNA]</scope>
    <source>
        <strain evidence="2 3">KV-448</strain>
    </source>
</reference>
<keyword evidence="3" id="KW-1185">Reference proteome</keyword>